<organism evidence="2">
    <name type="scientific">Schistocephalus solidus</name>
    <name type="common">Tapeworm</name>
    <dbReference type="NCBI Taxonomy" id="70667"/>
    <lineage>
        <taxon>Eukaryota</taxon>
        <taxon>Metazoa</taxon>
        <taxon>Spiralia</taxon>
        <taxon>Lophotrochozoa</taxon>
        <taxon>Platyhelminthes</taxon>
        <taxon>Cestoda</taxon>
        <taxon>Eucestoda</taxon>
        <taxon>Diphyllobothriidea</taxon>
        <taxon>Diphyllobothriidae</taxon>
        <taxon>Schistocephalus</taxon>
    </lineage>
</organism>
<name>A0A0X3PMJ7_SCHSO</name>
<sequence>MEGSVLTTSLAFSILSANEIAEHLSSTLQRRIKPQDLTIPAKLDDIMCGILCGVFGMSVNFEWRLTYFNVLSSLFHKIGYDAPIGFLDISDDREPRKWLRMLSYYIEFIRRTTYMGELASKIVDETGQSADVAKAYATRIASLRVAVEGQRTKTAEYREKINLLTAEYSKASDLQKQAESHLGSVKIKLESLNASGAKDSEDAARLCEEVVKLEERKKSLELQVISDPDKLPELVENLLNAVNDSERQITELFANRIQITQSITKYRKVTGMLGEDMDGDVTAFFNAISRTTELQSELETLKKTVADLAEDQKNESKLLTELTDAVNLLESSIVSQKFHLSNHDEHATTMKTKMGAELDKVRADISRAQSNLSKLEALLKNTKALYDEGVSKSKLNESIQVKKRCAYTLKTLFDLYNAAMAKQNGLHQ</sequence>
<gene>
    <name evidence="2" type="ORF">TR117415</name>
</gene>
<evidence type="ECO:0000256" key="1">
    <source>
        <dbReference type="SAM" id="Coils"/>
    </source>
</evidence>
<feature type="coiled-coil region" evidence="1">
    <location>
        <begin position="203"/>
        <end position="255"/>
    </location>
</feature>
<proteinExistence type="predicted"/>
<accession>A0A0X3PMJ7</accession>
<keyword evidence="1" id="KW-0175">Coiled coil</keyword>
<evidence type="ECO:0000313" key="2">
    <source>
        <dbReference type="EMBL" id="JAP52490.1"/>
    </source>
</evidence>
<reference evidence="2" key="1">
    <citation type="submission" date="2016-01" db="EMBL/GenBank/DDBJ databases">
        <title>Reference transcriptome for the parasite Schistocephalus solidus: insights into the molecular evolution of parasitism.</title>
        <authorList>
            <person name="Hebert F.O."/>
            <person name="Grambauer S."/>
            <person name="Barber I."/>
            <person name="Landry C.R."/>
            <person name="Aubin-Horth N."/>
        </authorList>
    </citation>
    <scope>NUCLEOTIDE SEQUENCE</scope>
</reference>
<dbReference type="AlphaFoldDB" id="A0A0X3PMJ7"/>
<protein>
    <submittedName>
        <fullName evidence="2">Uncharacterized protein</fullName>
    </submittedName>
</protein>
<feature type="coiled-coil region" evidence="1">
    <location>
        <begin position="358"/>
        <end position="385"/>
    </location>
</feature>
<dbReference type="EMBL" id="GEEE01010735">
    <property type="protein sequence ID" value="JAP52490.1"/>
    <property type="molecule type" value="Transcribed_RNA"/>
</dbReference>